<keyword evidence="1 2" id="KW-0238">DNA-binding</keyword>
<dbReference type="EMBL" id="LT629799">
    <property type="protein sequence ID" value="SDU95116.1"/>
    <property type="molecule type" value="Genomic_DNA"/>
</dbReference>
<dbReference type="InterPro" id="IPR050109">
    <property type="entry name" value="HTH-type_TetR-like_transc_reg"/>
</dbReference>
<feature type="domain" description="HTH tetR-type" evidence="3">
    <location>
        <begin position="39"/>
        <end position="99"/>
    </location>
</feature>
<sequence length="222" mass="24742">MRGPTAIINQTGDRVGRIVEIVQEPRRQPRAHERVRDADRSRKALLEAAQAQFAEHGFAGARVEAIAAKAGVNKQLIAYYFGGKRGLYDAVVERRQALVAELDATDTSLGELAGRYVRVFGDHPELERLFLRDTLDQDPDGVEFDPDVPEVAELRRRQQDGELAPSLDPAFVLLFLQAMTVAGTLFPAETKRLTGLDPRTPEFRRRSADQVRLIVDKLADQG</sequence>
<evidence type="ECO:0000256" key="2">
    <source>
        <dbReference type="PROSITE-ProRule" id="PRU00335"/>
    </source>
</evidence>
<dbReference type="Pfam" id="PF17926">
    <property type="entry name" value="TetR_C_21"/>
    <property type="match status" value="1"/>
</dbReference>
<dbReference type="SUPFAM" id="SSF46689">
    <property type="entry name" value="Homeodomain-like"/>
    <property type="match status" value="1"/>
</dbReference>
<evidence type="ECO:0000259" key="3">
    <source>
        <dbReference type="PROSITE" id="PS50977"/>
    </source>
</evidence>
<evidence type="ECO:0000256" key="1">
    <source>
        <dbReference type="ARBA" id="ARBA00023125"/>
    </source>
</evidence>
<dbReference type="Pfam" id="PF00440">
    <property type="entry name" value="TetR_N"/>
    <property type="match status" value="1"/>
</dbReference>
<keyword evidence="5" id="KW-1185">Reference proteome</keyword>
<evidence type="ECO:0000313" key="4">
    <source>
        <dbReference type="EMBL" id="SDU95116.1"/>
    </source>
</evidence>
<feature type="DNA-binding region" description="H-T-H motif" evidence="2">
    <location>
        <begin position="62"/>
        <end position="81"/>
    </location>
</feature>
<name>A0A1H2MRG6_9ACTN</name>
<dbReference type="PROSITE" id="PS50977">
    <property type="entry name" value="HTH_TETR_2"/>
    <property type="match status" value="1"/>
</dbReference>
<dbReference type="InterPro" id="IPR041467">
    <property type="entry name" value="Sco4008_C"/>
</dbReference>
<dbReference type="PRINTS" id="PR00455">
    <property type="entry name" value="HTHTETR"/>
</dbReference>
<dbReference type="InterPro" id="IPR001647">
    <property type="entry name" value="HTH_TetR"/>
</dbReference>
<accession>A0A1H2MRG6</accession>
<proteinExistence type="predicted"/>
<dbReference type="GO" id="GO:0003677">
    <property type="term" value="F:DNA binding"/>
    <property type="evidence" value="ECO:0007669"/>
    <property type="project" value="UniProtKB-UniRule"/>
</dbReference>
<dbReference type="PANTHER" id="PTHR30328">
    <property type="entry name" value="TRANSCRIPTIONAL REPRESSOR"/>
    <property type="match status" value="1"/>
</dbReference>
<dbReference type="PANTHER" id="PTHR30328:SF54">
    <property type="entry name" value="HTH-TYPE TRANSCRIPTIONAL REPRESSOR SCO4008"/>
    <property type="match status" value="1"/>
</dbReference>
<dbReference type="Gene3D" id="1.10.357.10">
    <property type="entry name" value="Tetracycline Repressor, domain 2"/>
    <property type="match status" value="1"/>
</dbReference>
<organism evidence="4 5">
    <name type="scientific">Microlunatus sagamiharensis</name>
    <dbReference type="NCBI Taxonomy" id="546874"/>
    <lineage>
        <taxon>Bacteria</taxon>
        <taxon>Bacillati</taxon>
        <taxon>Actinomycetota</taxon>
        <taxon>Actinomycetes</taxon>
        <taxon>Propionibacteriales</taxon>
        <taxon>Propionibacteriaceae</taxon>
        <taxon>Microlunatus</taxon>
    </lineage>
</organism>
<protein>
    <submittedName>
        <fullName evidence="4">DNA-binding transcriptional regulator, AcrR family</fullName>
    </submittedName>
</protein>
<dbReference type="InterPro" id="IPR036271">
    <property type="entry name" value="Tet_transcr_reg_TetR-rel_C_sf"/>
</dbReference>
<dbReference type="GO" id="GO:0006355">
    <property type="term" value="P:regulation of DNA-templated transcription"/>
    <property type="evidence" value="ECO:0007669"/>
    <property type="project" value="UniProtKB-ARBA"/>
</dbReference>
<reference evidence="5" key="1">
    <citation type="submission" date="2016-10" db="EMBL/GenBank/DDBJ databases">
        <authorList>
            <person name="Varghese N."/>
            <person name="Submissions S."/>
        </authorList>
    </citation>
    <scope>NUCLEOTIDE SEQUENCE [LARGE SCALE GENOMIC DNA]</scope>
    <source>
        <strain evidence="5">DSM 21743</strain>
    </source>
</reference>
<dbReference type="Proteomes" id="UP000198825">
    <property type="component" value="Chromosome I"/>
</dbReference>
<gene>
    <name evidence="4" type="ORF">SAMN04488544_2468</name>
</gene>
<dbReference type="SUPFAM" id="SSF48498">
    <property type="entry name" value="Tetracyclin repressor-like, C-terminal domain"/>
    <property type="match status" value="1"/>
</dbReference>
<dbReference type="InterPro" id="IPR009057">
    <property type="entry name" value="Homeodomain-like_sf"/>
</dbReference>
<dbReference type="AlphaFoldDB" id="A0A1H2MRG6"/>
<evidence type="ECO:0000313" key="5">
    <source>
        <dbReference type="Proteomes" id="UP000198825"/>
    </source>
</evidence>